<evidence type="ECO:0000313" key="2">
    <source>
        <dbReference type="EMBL" id="GKV32936.1"/>
    </source>
</evidence>
<feature type="domain" description="Reverse transcriptase Ty1/copia-type" evidence="1">
    <location>
        <begin position="1"/>
        <end position="74"/>
    </location>
</feature>
<evidence type="ECO:0000259" key="1">
    <source>
        <dbReference type="Pfam" id="PF07727"/>
    </source>
</evidence>
<dbReference type="EMBL" id="BPVZ01000098">
    <property type="protein sequence ID" value="GKV32936.1"/>
    <property type="molecule type" value="Genomic_DNA"/>
</dbReference>
<keyword evidence="3" id="KW-1185">Reference proteome</keyword>
<comment type="caution">
    <text evidence="2">The sequence shown here is derived from an EMBL/GenBank/DDBJ whole genome shotgun (WGS) entry which is preliminary data.</text>
</comment>
<dbReference type="Proteomes" id="UP001054252">
    <property type="component" value="Unassembled WGS sequence"/>
</dbReference>
<dbReference type="InterPro" id="IPR013103">
    <property type="entry name" value="RVT_2"/>
</dbReference>
<accession>A0AAV5L7P5</accession>
<proteinExistence type="predicted"/>
<name>A0AAV5L7P5_9ROSI</name>
<sequence>MLILGQDVEKIYRLKDELSKSFDMKDLGPTKQILGMVITRDRKAGKLWLSQEKYVEWMPERFDMQHAKPISTPLANHFKLSKRSCPNTKEEKEKMSSIPYSSTVGSLMYAMVCVRPDIAHAVGVVSRFLSNLSKIH</sequence>
<gene>
    <name evidence="2" type="ORF">SLEP1_g41499</name>
</gene>
<reference evidence="2 3" key="1">
    <citation type="journal article" date="2021" name="Commun. Biol.">
        <title>The genome of Shorea leprosula (Dipterocarpaceae) highlights the ecological relevance of drought in aseasonal tropical rainforests.</title>
        <authorList>
            <person name="Ng K.K.S."/>
            <person name="Kobayashi M.J."/>
            <person name="Fawcett J.A."/>
            <person name="Hatakeyama M."/>
            <person name="Paape T."/>
            <person name="Ng C.H."/>
            <person name="Ang C.C."/>
            <person name="Tnah L.H."/>
            <person name="Lee C.T."/>
            <person name="Nishiyama T."/>
            <person name="Sese J."/>
            <person name="O'Brien M.J."/>
            <person name="Copetti D."/>
            <person name="Mohd Noor M.I."/>
            <person name="Ong R.C."/>
            <person name="Putra M."/>
            <person name="Sireger I.Z."/>
            <person name="Indrioko S."/>
            <person name="Kosugi Y."/>
            <person name="Izuno A."/>
            <person name="Isagi Y."/>
            <person name="Lee S.L."/>
            <person name="Shimizu K.K."/>
        </authorList>
    </citation>
    <scope>NUCLEOTIDE SEQUENCE [LARGE SCALE GENOMIC DNA]</scope>
    <source>
        <strain evidence="2">214</strain>
    </source>
</reference>
<dbReference type="AlphaFoldDB" id="A0AAV5L7P5"/>
<evidence type="ECO:0000313" key="3">
    <source>
        <dbReference type="Proteomes" id="UP001054252"/>
    </source>
</evidence>
<organism evidence="2 3">
    <name type="scientific">Rubroshorea leprosula</name>
    <dbReference type="NCBI Taxonomy" id="152421"/>
    <lineage>
        <taxon>Eukaryota</taxon>
        <taxon>Viridiplantae</taxon>
        <taxon>Streptophyta</taxon>
        <taxon>Embryophyta</taxon>
        <taxon>Tracheophyta</taxon>
        <taxon>Spermatophyta</taxon>
        <taxon>Magnoliopsida</taxon>
        <taxon>eudicotyledons</taxon>
        <taxon>Gunneridae</taxon>
        <taxon>Pentapetalae</taxon>
        <taxon>rosids</taxon>
        <taxon>malvids</taxon>
        <taxon>Malvales</taxon>
        <taxon>Dipterocarpaceae</taxon>
        <taxon>Rubroshorea</taxon>
    </lineage>
</organism>
<protein>
    <recommendedName>
        <fullName evidence="1">Reverse transcriptase Ty1/copia-type domain-containing protein</fullName>
    </recommendedName>
</protein>
<dbReference type="Pfam" id="PF07727">
    <property type="entry name" value="RVT_2"/>
    <property type="match status" value="1"/>
</dbReference>